<dbReference type="Gene3D" id="2.130.10.10">
    <property type="entry name" value="YVTN repeat-like/Quinoprotein amine dehydrogenase"/>
    <property type="match status" value="1"/>
</dbReference>
<organism evidence="4 5">
    <name type="scientific">Gigaspora margarita</name>
    <dbReference type="NCBI Taxonomy" id="4874"/>
    <lineage>
        <taxon>Eukaryota</taxon>
        <taxon>Fungi</taxon>
        <taxon>Fungi incertae sedis</taxon>
        <taxon>Mucoromycota</taxon>
        <taxon>Glomeromycotina</taxon>
        <taxon>Glomeromycetes</taxon>
        <taxon>Diversisporales</taxon>
        <taxon>Gigasporaceae</taxon>
        <taxon>Gigaspora</taxon>
    </lineage>
</organism>
<evidence type="ECO:0000256" key="1">
    <source>
        <dbReference type="ARBA" id="ARBA00022441"/>
    </source>
</evidence>
<dbReference type="Gene3D" id="2.120.10.80">
    <property type="entry name" value="Kelch-type beta propeller"/>
    <property type="match status" value="1"/>
</dbReference>
<keyword evidence="3" id="KW-0812">Transmembrane</keyword>
<name>A0ABN7U988_GIGMA</name>
<sequence length="420" mass="47504">MDDKINPKIQSVVLKDLPIYRAAFNSNRTEIISARWKKYFYSFNIEAGSIDKSNGIYGFQDKLLEIFHLSFDAEVYQWDVNTRKYDLVNLSLRRYQYRKMVNYEFDDKRSNMKFNHDSQILGAEQAAVLVNDKIYFYGGDSGNITLSDFFYLDVSTSFIITSMPWFNNIPTMGLHRTASTACTCGEDKNRIVYIGGADIVGDKFTTIFDIKSQQWSTPKTAKNFTTNRRLIQCVVSNNDIYVYGGFTGNNINDMIKLGTLNLNWTEFSPGPVAPTGVQSYSATLLNNTSILYIGGRQGGDEQTIPYSLFDKTISGDIPPLRYDHGAVFIPQYNQILILYGFPISNIPIMALDTVNFEWSIPTIKNVGGPTIGLSRFTSILIGTYIFIAFGSFILIIRKYGYPLSAPNEVSSVEPNNEVYI</sequence>
<keyword evidence="5" id="KW-1185">Reference proteome</keyword>
<keyword evidence="1" id="KW-0880">Kelch repeat</keyword>
<dbReference type="InterPro" id="IPR015943">
    <property type="entry name" value="WD40/YVTN_repeat-like_dom_sf"/>
</dbReference>
<keyword evidence="3" id="KW-0472">Membrane</keyword>
<dbReference type="SUPFAM" id="SSF117281">
    <property type="entry name" value="Kelch motif"/>
    <property type="match status" value="1"/>
</dbReference>
<feature type="transmembrane region" description="Helical" evidence="3">
    <location>
        <begin position="376"/>
        <end position="396"/>
    </location>
</feature>
<comment type="caution">
    <text evidence="4">The sequence shown here is derived from an EMBL/GenBank/DDBJ whole genome shotgun (WGS) entry which is preliminary data.</text>
</comment>
<evidence type="ECO:0000313" key="4">
    <source>
        <dbReference type="EMBL" id="CAG8540511.1"/>
    </source>
</evidence>
<accession>A0ABN7U988</accession>
<dbReference type="EMBL" id="CAJVQB010001552">
    <property type="protein sequence ID" value="CAG8540511.1"/>
    <property type="molecule type" value="Genomic_DNA"/>
</dbReference>
<dbReference type="Pfam" id="PF24681">
    <property type="entry name" value="Kelch_KLHDC2_KLHL20_DRC7"/>
    <property type="match status" value="1"/>
</dbReference>
<dbReference type="PANTHER" id="PTHR46093:SF18">
    <property type="entry name" value="FIBRONECTIN TYPE-III DOMAIN-CONTAINING PROTEIN"/>
    <property type="match status" value="1"/>
</dbReference>
<evidence type="ECO:0000256" key="3">
    <source>
        <dbReference type="SAM" id="Phobius"/>
    </source>
</evidence>
<protein>
    <submittedName>
        <fullName evidence="4">9732_t:CDS:1</fullName>
    </submittedName>
</protein>
<evidence type="ECO:0000313" key="5">
    <source>
        <dbReference type="Proteomes" id="UP000789901"/>
    </source>
</evidence>
<gene>
    <name evidence="4" type="ORF">GMARGA_LOCUS4057</name>
</gene>
<keyword evidence="2" id="KW-0677">Repeat</keyword>
<dbReference type="InterPro" id="IPR015915">
    <property type="entry name" value="Kelch-typ_b-propeller"/>
</dbReference>
<evidence type="ECO:0000256" key="2">
    <source>
        <dbReference type="ARBA" id="ARBA00022737"/>
    </source>
</evidence>
<reference evidence="4 5" key="1">
    <citation type="submission" date="2021-06" db="EMBL/GenBank/DDBJ databases">
        <authorList>
            <person name="Kallberg Y."/>
            <person name="Tangrot J."/>
            <person name="Rosling A."/>
        </authorList>
    </citation>
    <scope>NUCLEOTIDE SEQUENCE [LARGE SCALE GENOMIC DNA]</scope>
    <source>
        <strain evidence="4 5">120-4 pot B 10/14</strain>
    </source>
</reference>
<proteinExistence type="predicted"/>
<keyword evidence="3" id="KW-1133">Transmembrane helix</keyword>
<dbReference type="Proteomes" id="UP000789901">
    <property type="component" value="Unassembled WGS sequence"/>
</dbReference>
<dbReference type="PANTHER" id="PTHR46093">
    <property type="entry name" value="ACYL-COA-BINDING DOMAIN-CONTAINING PROTEIN 5"/>
    <property type="match status" value="1"/>
</dbReference>